<dbReference type="PANTHER" id="PTHR12100">
    <property type="entry name" value="SEC10"/>
    <property type="match status" value="1"/>
</dbReference>
<dbReference type="Pfam" id="PF07393">
    <property type="entry name" value="Sec10_HB"/>
    <property type="match status" value="1"/>
</dbReference>
<feature type="coiled-coil region" evidence="1">
    <location>
        <begin position="107"/>
        <end position="166"/>
    </location>
</feature>
<proteinExistence type="predicted"/>
<reference evidence="3" key="1">
    <citation type="journal article" date="2020" name="Nat. Commun.">
        <title>Large-scale genome sequencing of mycorrhizal fungi provides insights into the early evolution of symbiotic traits.</title>
        <authorList>
            <person name="Miyauchi S."/>
            <person name="Kiss E."/>
            <person name="Kuo A."/>
            <person name="Drula E."/>
            <person name="Kohler A."/>
            <person name="Sanchez-Garcia M."/>
            <person name="Morin E."/>
            <person name="Andreopoulos B."/>
            <person name="Barry K.W."/>
            <person name="Bonito G."/>
            <person name="Buee M."/>
            <person name="Carver A."/>
            <person name="Chen C."/>
            <person name="Cichocki N."/>
            <person name="Clum A."/>
            <person name="Culley D."/>
            <person name="Crous P.W."/>
            <person name="Fauchery L."/>
            <person name="Girlanda M."/>
            <person name="Hayes R.D."/>
            <person name="Keri Z."/>
            <person name="LaButti K."/>
            <person name="Lipzen A."/>
            <person name="Lombard V."/>
            <person name="Magnuson J."/>
            <person name="Maillard F."/>
            <person name="Murat C."/>
            <person name="Nolan M."/>
            <person name="Ohm R.A."/>
            <person name="Pangilinan J."/>
            <person name="Pereira M.F."/>
            <person name="Perotto S."/>
            <person name="Peter M."/>
            <person name="Pfister S."/>
            <person name="Riley R."/>
            <person name="Sitrit Y."/>
            <person name="Stielow J.B."/>
            <person name="Szollosi G."/>
            <person name="Zifcakova L."/>
            <person name="Stursova M."/>
            <person name="Spatafora J.W."/>
            <person name="Tedersoo L."/>
            <person name="Vaario L.M."/>
            <person name="Yamada A."/>
            <person name="Yan M."/>
            <person name="Wang P."/>
            <person name="Xu J."/>
            <person name="Bruns T."/>
            <person name="Baldrian P."/>
            <person name="Vilgalys R."/>
            <person name="Dunand C."/>
            <person name="Henrissat B."/>
            <person name="Grigoriev I.V."/>
            <person name="Hibbett D."/>
            <person name="Nagy L.G."/>
            <person name="Martin F.M."/>
        </authorList>
    </citation>
    <scope>NUCLEOTIDE SEQUENCE</scope>
    <source>
        <strain evidence="3">UH-Tt-Lm1</strain>
    </source>
</reference>
<evidence type="ECO:0000313" key="4">
    <source>
        <dbReference type="Proteomes" id="UP000736335"/>
    </source>
</evidence>
<keyword evidence="1" id="KW-0175">Coiled coil</keyword>
<dbReference type="InterPro" id="IPR009976">
    <property type="entry name" value="Sec10-like"/>
</dbReference>
<evidence type="ECO:0000313" key="3">
    <source>
        <dbReference type="EMBL" id="KAF9784442.1"/>
    </source>
</evidence>
<dbReference type="OrthoDB" id="125856at2759"/>
<accession>A0A9P6HCS9</accession>
<reference evidence="3" key="2">
    <citation type="submission" date="2020-11" db="EMBL/GenBank/DDBJ databases">
        <authorList>
            <consortium name="DOE Joint Genome Institute"/>
            <person name="Kuo A."/>
            <person name="Miyauchi S."/>
            <person name="Kiss E."/>
            <person name="Drula E."/>
            <person name="Kohler A."/>
            <person name="Sanchez-Garcia M."/>
            <person name="Andreopoulos B."/>
            <person name="Barry K.W."/>
            <person name="Bonito G."/>
            <person name="Buee M."/>
            <person name="Carver A."/>
            <person name="Chen C."/>
            <person name="Cichocki N."/>
            <person name="Clum A."/>
            <person name="Culley D."/>
            <person name="Crous P.W."/>
            <person name="Fauchery L."/>
            <person name="Girlanda M."/>
            <person name="Hayes R."/>
            <person name="Keri Z."/>
            <person name="Labutti K."/>
            <person name="Lipzen A."/>
            <person name="Lombard V."/>
            <person name="Magnuson J."/>
            <person name="Maillard F."/>
            <person name="Morin E."/>
            <person name="Murat C."/>
            <person name="Nolan M."/>
            <person name="Ohm R."/>
            <person name="Pangilinan J."/>
            <person name="Pereira M."/>
            <person name="Perotto S."/>
            <person name="Peter M."/>
            <person name="Riley R."/>
            <person name="Sitrit Y."/>
            <person name="Stielow B."/>
            <person name="Szollosi G."/>
            <person name="Zifcakova L."/>
            <person name="Stursova M."/>
            <person name="Spatafora J.W."/>
            <person name="Tedersoo L."/>
            <person name="Vaario L.-M."/>
            <person name="Yamada A."/>
            <person name="Yan M."/>
            <person name="Wang P."/>
            <person name="Xu J."/>
            <person name="Bruns T."/>
            <person name="Baldrian P."/>
            <person name="Vilgalys R."/>
            <person name="Henrissat B."/>
            <person name="Grigoriev I.V."/>
            <person name="Hibbett D."/>
            <person name="Nagy L.G."/>
            <person name="Martin F.M."/>
        </authorList>
    </citation>
    <scope>NUCLEOTIDE SEQUENCE</scope>
    <source>
        <strain evidence="3">UH-Tt-Lm1</strain>
    </source>
</reference>
<dbReference type="PANTHER" id="PTHR12100:SF0">
    <property type="entry name" value="EXOCYST COMPLEX COMPONENT 5"/>
    <property type="match status" value="1"/>
</dbReference>
<dbReference type="InterPro" id="IPR048627">
    <property type="entry name" value="Sec10_HB"/>
</dbReference>
<dbReference type="GO" id="GO:0000145">
    <property type="term" value="C:exocyst"/>
    <property type="evidence" value="ECO:0007669"/>
    <property type="project" value="TreeGrafter"/>
</dbReference>
<feature type="domain" description="Exocyst complex component Sec10-like alpha-helical bundle" evidence="2">
    <location>
        <begin position="1"/>
        <end position="88"/>
    </location>
</feature>
<dbReference type="GO" id="GO:0006893">
    <property type="term" value="P:Golgi to plasma membrane transport"/>
    <property type="evidence" value="ECO:0007669"/>
    <property type="project" value="TreeGrafter"/>
</dbReference>
<dbReference type="EMBL" id="WIUZ02000008">
    <property type="protein sequence ID" value="KAF9784442.1"/>
    <property type="molecule type" value="Genomic_DNA"/>
</dbReference>
<protein>
    <submittedName>
        <fullName evidence="3">Exocyst complex component Sec10-domain-containing protein</fullName>
    </submittedName>
</protein>
<dbReference type="Proteomes" id="UP000736335">
    <property type="component" value="Unassembled WGS sequence"/>
</dbReference>
<sequence length="237" mass="26617">MAEKMLKWHAEAIGRCVELTAPQEVLKHTFTLLEVLAEVIGTSYLEVALETSTTALANADQQTQPPLQPLQVLRSVDLICHLWQQFFQMDEIDSADPRFYDILNGHLAKLREDHQTLTKRLIRLEELHDESVARGAAVREGLKNNLDKIQRLRAELKAEVATANEISSTLDKLREARTEVHQIIIRELSNGVECKLCLDIYVLPYRCANSSRTTTPAFGGSPVVIAWIATTYGVDLA</sequence>
<organism evidence="3 4">
    <name type="scientific">Thelephora terrestris</name>
    <dbReference type="NCBI Taxonomy" id="56493"/>
    <lineage>
        <taxon>Eukaryota</taxon>
        <taxon>Fungi</taxon>
        <taxon>Dikarya</taxon>
        <taxon>Basidiomycota</taxon>
        <taxon>Agaricomycotina</taxon>
        <taxon>Agaricomycetes</taxon>
        <taxon>Thelephorales</taxon>
        <taxon>Thelephoraceae</taxon>
        <taxon>Thelephora</taxon>
    </lineage>
</organism>
<dbReference type="AlphaFoldDB" id="A0A9P6HCS9"/>
<comment type="caution">
    <text evidence="3">The sequence shown here is derived from an EMBL/GenBank/DDBJ whole genome shotgun (WGS) entry which is preliminary data.</text>
</comment>
<evidence type="ECO:0000256" key="1">
    <source>
        <dbReference type="SAM" id="Coils"/>
    </source>
</evidence>
<evidence type="ECO:0000259" key="2">
    <source>
        <dbReference type="Pfam" id="PF07393"/>
    </source>
</evidence>
<gene>
    <name evidence="3" type="ORF">BJ322DRAFT_1109154</name>
</gene>
<dbReference type="GO" id="GO:0006887">
    <property type="term" value="P:exocytosis"/>
    <property type="evidence" value="ECO:0007669"/>
    <property type="project" value="TreeGrafter"/>
</dbReference>
<keyword evidence="4" id="KW-1185">Reference proteome</keyword>
<name>A0A9P6HCS9_9AGAM</name>